<sequence>VFCLVGNYVLFAAGRSAWQIRALRKEAASASSTSTILHLVCVPIYKEPDDMVIATISRLNNITAAPRMRVIFAMEAATDRAEERFKLYRSYLSRVPEVRFYVHPVG</sequence>
<gene>
    <name evidence="1" type="ORF">SPIL2461_LOCUS12961</name>
</gene>
<dbReference type="EMBL" id="CAJNIZ010027524">
    <property type="protein sequence ID" value="CAE7500967.1"/>
    <property type="molecule type" value="Genomic_DNA"/>
</dbReference>
<accession>A0A812T1A4</accession>
<feature type="non-terminal residue" evidence="1">
    <location>
        <position position="106"/>
    </location>
</feature>
<dbReference type="AlphaFoldDB" id="A0A812T1A4"/>
<reference evidence="1" key="1">
    <citation type="submission" date="2021-02" db="EMBL/GenBank/DDBJ databases">
        <authorList>
            <person name="Dougan E. K."/>
            <person name="Rhodes N."/>
            <person name="Thang M."/>
            <person name="Chan C."/>
        </authorList>
    </citation>
    <scope>NUCLEOTIDE SEQUENCE</scope>
</reference>
<evidence type="ECO:0000313" key="1">
    <source>
        <dbReference type="EMBL" id="CAE7500967.1"/>
    </source>
</evidence>
<proteinExistence type="predicted"/>
<organism evidence="1 2">
    <name type="scientific">Symbiodinium pilosum</name>
    <name type="common">Dinoflagellate</name>
    <dbReference type="NCBI Taxonomy" id="2952"/>
    <lineage>
        <taxon>Eukaryota</taxon>
        <taxon>Sar</taxon>
        <taxon>Alveolata</taxon>
        <taxon>Dinophyceae</taxon>
        <taxon>Suessiales</taxon>
        <taxon>Symbiodiniaceae</taxon>
        <taxon>Symbiodinium</taxon>
    </lineage>
</organism>
<name>A0A812T1A4_SYMPI</name>
<dbReference type="Proteomes" id="UP000649617">
    <property type="component" value="Unassembled WGS sequence"/>
</dbReference>
<feature type="non-terminal residue" evidence="1">
    <location>
        <position position="1"/>
    </location>
</feature>
<protein>
    <submittedName>
        <fullName evidence="1">Uncharacterized protein</fullName>
    </submittedName>
</protein>
<keyword evidence="2" id="KW-1185">Reference proteome</keyword>
<evidence type="ECO:0000313" key="2">
    <source>
        <dbReference type="Proteomes" id="UP000649617"/>
    </source>
</evidence>
<comment type="caution">
    <text evidence="1">The sequence shown here is derived from an EMBL/GenBank/DDBJ whole genome shotgun (WGS) entry which is preliminary data.</text>
</comment>